<organism evidence="1 2">
    <name type="scientific">Dictyobacter aurantiacus</name>
    <dbReference type="NCBI Taxonomy" id="1936993"/>
    <lineage>
        <taxon>Bacteria</taxon>
        <taxon>Bacillati</taxon>
        <taxon>Chloroflexota</taxon>
        <taxon>Ktedonobacteria</taxon>
        <taxon>Ktedonobacterales</taxon>
        <taxon>Dictyobacteraceae</taxon>
        <taxon>Dictyobacter</taxon>
    </lineage>
</organism>
<name>A0A401ZN50_9CHLR</name>
<evidence type="ECO:0000313" key="1">
    <source>
        <dbReference type="EMBL" id="GCE08291.1"/>
    </source>
</evidence>
<protein>
    <submittedName>
        <fullName evidence="1">Uncharacterized protein</fullName>
    </submittedName>
</protein>
<evidence type="ECO:0000313" key="2">
    <source>
        <dbReference type="Proteomes" id="UP000287224"/>
    </source>
</evidence>
<reference evidence="2" key="1">
    <citation type="submission" date="2018-12" db="EMBL/GenBank/DDBJ databases">
        <title>Tengunoibacter tsumagoiensis gen. nov., sp. nov., Dictyobacter kobayashii sp. nov., D. alpinus sp. nov., and D. joshuensis sp. nov. and description of Dictyobacteraceae fam. nov. within the order Ktedonobacterales isolated from Tengu-no-mugimeshi.</title>
        <authorList>
            <person name="Wang C.M."/>
            <person name="Zheng Y."/>
            <person name="Sakai Y."/>
            <person name="Toyoda A."/>
            <person name="Minakuchi Y."/>
            <person name="Abe K."/>
            <person name="Yokota A."/>
            <person name="Yabe S."/>
        </authorList>
    </citation>
    <scope>NUCLEOTIDE SEQUENCE [LARGE SCALE GENOMIC DNA]</scope>
    <source>
        <strain evidence="2">S-27</strain>
    </source>
</reference>
<accession>A0A401ZN50</accession>
<dbReference type="AlphaFoldDB" id="A0A401ZN50"/>
<dbReference type="Proteomes" id="UP000287224">
    <property type="component" value="Unassembled WGS sequence"/>
</dbReference>
<gene>
    <name evidence="1" type="ORF">KDAU_56200</name>
</gene>
<proteinExistence type="predicted"/>
<sequence length="39" mass="4537">MTLDIPLPEYQQQLQSLNALVVARTGLPLYNLRKEIRLK</sequence>
<comment type="caution">
    <text evidence="1">The sequence shown here is derived from an EMBL/GenBank/DDBJ whole genome shotgun (WGS) entry which is preliminary data.</text>
</comment>
<dbReference type="EMBL" id="BIFQ01000002">
    <property type="protein sequence ID" value="GCE08291.1"/>
    <property type="molecule type" value="Genomic_DNA"/>
</dbReference>
<keyword evidence="2" id="KW-1185">Reference proteome</keyword>